<dbReference type="STRING" id="1036611.A0A1L9PAA9"/>
<reference evidence="10" key="1">
    <citation type="journal article" date="2017" name="Genome Biol.">
        <title>Comparative genomics reveals high biological diversity and specific adaptations in the industrially and medically important fungal genus Aspergillus.</title>
        <authorList>
            <person name="de Vries R.P."/>
            <person name="Riley R."/>
            <person name="Wiebenga A."/>
            <person name="Aguilar-Osorio G."/>
            <person name="Amillis S."/>
            <person name="Uchima C.A."/>
            <person name="Anderluh G."/>
            <person name="Asadollahi M."/>
            <person name="Askin M."/>
            <person name="Barry K."/>
            <person name="Battaglia E."/>
            <person name="Bayram O."/>
            <person name="Benocci T."/>
            <person name="Braus-Stromeyer S.A."/>
            <person name="Caldana C."/>
            <person name="Canovas D."/>
            <person name="Cerqueira G.C."/>
            <person name="Chen F."/>
            <person name="Chen W."/>
            <person name="Choi C."/>
            <person name="Clum A."/>
            <person name="Dos Santos R.A."/>
            <person name="Damasio A.R."/>
            <person name="Diallinas G."/>
            <person name="Emri T."/>
            <person name="Fekete E."/>
            <person name="Flipphi M."/>
            <person name="Freyberg S."/>
            <person name="Gallo A."/>
            <person name="Gournas C."/>
            <person name="Habgood R."/>
            <person name="Hainaut M."/>
            <person name="Harispe M.L."/>
            <person name="Henrissat B."/>
            <person name="Hilden K.S."/>
            <person name="Hope R."/>
            <person name="Hossain A."/>
            <person name="Karabika E."/>
            <person name="Karaffa L."/>
            <person name="Karanyi Z."/>
            <person name="Krasevec N."/>
            <person name="Kuo A."/>
            <person name="Kusch H."/>
            <person name="LaButti K."/>
            <person name="Lagendijk E.L."/>
            <person name="Lapidus A."/>
            <person name="Levasseur A."/>
            <person name="Lindquist E."/>
            <person name="Lipzen A."/>
            <person name="Logrieco A.F."/>
            <person name="MacCabe A."/>
            <person name="Maekelae M.R."/>
            <person name="Malavazi I."/>
            <person name="Melin P."/>
            <person name="Meyer V."/>
            <person name="Mielnichuk N."/>
            <person name="Miskei M."/>
            <person name="Molnar A.P."/>
            <person name="Mule G."/>
            <person name="Ngan C.Y."/>
            <person name="Orejas M."/>
            <person name="Orosz E."/>
            <person name="Ouedraogo J.P."/>
            <person name="Overkamp K.M."/>
            <person name="Park H.-S."/>
            <person name="Perrone G."/>
            <person name="Piumi F."/>
            <person name="Punt P.J."/>
            <person name="Ram A.F."/>
            <person name="Ramon A."/>
            <person name="Rauscher S."/>
            <person name="Record E."/>
            <person name="Riano-Pachon D.M."/>
            <person name="Robert V."/>
            <person name="Roehrig J."/>
            <person name="Ruller R."/>
            <person name="Salamov A."/>
            <person name="Salih N.S."/>
            <person name="Samson R.A."/>
            <person name="Sandor E."/>
            <person name="Sanguinetti M."/>
            <person name="Schuetze T."/>
            <person name="Sepcic K."/>
            <person name="Shelest E."/>
            <person name="Sherlock G."/>
            <person name="Sophianopoulou V."/>
            <person name="Squina F.M."/>
            <person name="Sun H."/>
            <person name="Susca A."/>
            <person name="Todd R.B."/>
            <person name="Tsang A."/>
            <person name="Unkles S.E."/>
            <person name="van de Wiele N."/>
            <person name="van Rossen-Uffink D."/>
            <person name="Oliveira J.V."/>
            <person name="Vesth T.C."/>
            <person name="Visser J."/>
            <person name="Yu J.-H."/>
            <person name="Zhou M."/>
            <person name="Andersen M.R."/>
            <person name="Archer D.B."/>
            <person name="Baker S.E."/>
            <person name="Benoit I."/>
            <person name="Brakhage A.A."/>
            <person name="Braus G.H."/>
            <person name="Fischer R."/>
            <person name="Frisvad J.C."/>
            <person name="Goldman G.H."/>
            <person name="Houbraken J."/>
            <person name="Oakley B."/>
            <person name="Pocsi I."/>
            <person name="Scazzocchio C."/>
            <person name="Seiboth B."/>
            <person name="vanKuyk P.A."/>
            <person name="Wortman J."/>
            <person name="Dyer P.S."/>
            <person name="Grigoriev I.V."/>
        </authorList>
    </citation>
    <scope>NUCLEOTIDE SEQUENCE [LARGE SCALE GENOMIC DNA]</scope>
    <source>
        <strain evidence="10">CBS 583.65</strain>
    </source>
</reference>
<feature type="compositionally biased region" description="Polar residues" evidence="6">
    <location>
        <begin position="268"/>
        <end position="277"/>
    </location>
</feature>
<sequence>MSYAVETKKRKFHRVLESLTKPLNTETPNQTARSATATALEHAPATKRARIGTRNDNILNSVRKDVLKIARPSSRASSESSLSRPSFVPWDRERFLERLETFRRVDRWSPKPAAVNEVEWAKRGWICTDVARVTCVSGCGGSVVVKIPDELDELDGYDVDKIQERKDVRTKLVQEYIGLMAQGHGENCPWRNKGCDATIHRLPLTNPDIAISNFQTRYSHLLKMADQLPGPESIQVPESFNSQDIISILPAGAFQSSAEHKELAEDNQPGSENSQEPASERSVQRDSPINEPAFILAFLGWDSIEGAANMAGCSACFRRLGFWMYKPKATEDASSHDPLDAANEHMDYCPWINGKAQSGTGKPSEKAEGLRSGWELLAQALKVKHLRQTRSSTPIGSRAGSEAPSMDEPEIDEPNDAAKKAKDREWWAKIRRMRQVLNVKSPKRKPAAQ</sequence>
<keyword evidence="10" id="KW-1185">Reference proteome</keyword>
<dbReference type="Proteomes" id="UP000184073">
    <property type="component" value="Unassembled WGS sequence"/>
</dbReference>
<dbReference type="OrthoDB" id="2592092at2759"/>
<dbReference type="AlphaFoldDB" id="A0A1L9PAA9"/>
<dbReference type="GO" id="GO:0005634">
    <property type="term" value="C:nucleus"/>
    <property type="evidence" value="ECO:0007669"/>
    <property type="project" value="UniProtKB-SubCell"/>
</dbReference>
<evidence type="ECO:0000256" key="5">
    <source>
        <dbReference type="ARBA" id="ARBA00023242"/>
    </source>
</evidence>
<accession>A0A1L9PAA9</accession>
<evidence type="ECO:0000256" key="1">
    <source>
        <dbReference type="ARBA" id="ARBA00004123"/>
    </source>
</evidence>
<dbReference type="RefSeq" id="XP_040664199.1">
    <property type="nucleotide sequence ID" value="XM_040816811.1"/>
</dbReference>
<evidence type="ECO:0000256" key="6">
    <source>
        <dbReference type="SAM" id="MobiDB-lite"/>
    </source>
</evidence>
<evidence type="ECO:0000256" key="3">
    <source>
        <dbReference type="ARBA" id="ARBA00022771"/>
    </source>
</evidence>
<dbReference type="InterPro" id="IPR013909">
    <property type="entry name" value="NuBaID_C"/>
</dbReference>
<dbReference type="PANTHER" id="PTHR15835">
    <property type="entry name" value="NUCLEAR-INTERACTING PARTNER OF ALK"/>
    <property type="match status" value="1"/>
</dbReference>
<feature type="domain" description="C3HC-type" evidence="7">
    <location>
        <begin position="89"/>
        <end position="229"/>
    </location>
</feature>
<keyword evidence="2" id="KW-0479">Metal-binding</keyword>
<feature type="region of interest" description="Disordered" evidence="6">
    <location>
        <begin position="387"/>
        <end position="424"/>
    </location>
</feature>
<feature type="compositionally biased region" description="Acidic residues" evidence="6">
    <location>
        <begin position="405"/>
        <end position="415"/>
    </location>
</feature>
<dbReference type="InterPro" id="IPR012935">
    <property type="entry name" value="NuBaID_N"/>
</dbReference>
<proteinExistence type="predicted"/>
<keyword evidence="4" id="KW-0862">Zinc</keyword>
<keyword evidence="5" id="KW-0539">Nucleus</keyword>
<evidence type="ECO:0000259" key="7">
    <source>
        <dbReference type="Pfam" id="PF07967"/>
    </source>
</evidence>
<dbReference type="PANTHER" id="PTHR15835:SF6">
    <property type="entry name" value="ZINC FINGER C3HC-TYPE PROTEIN 1"/>
    <property type="match status" value="1"/>
</dbReference>
<dbReference type="Pfam" id="PF07967">
    <property type="entry name" value="zf-C3HC"/>
    <property type="match status" value="1"/>
</dbReference>
<evidence type="ECO:0000256" key="2">
    <source>
        <dbReference type="ARBA" id="ARBA00022723"/>
    </source>
</evidence>
<dbReference type="GO" id="GO:0008270">
    <property type="term" value="F:zinc ion binding"/>
    <property type="evidence" value="ECO:0007669"/>
    <property type="project" value="UniProtKB-KW"/>
</dbReference>
<evidence type="ECO:0000259" key="8">
    <source>
        <dbReference type="Pfam" id="PF08600"/>
    </source>
</evidence>
<dbReference type="Pfam" id="PF08600">
    <property type="entry name" value="NuBaID_C"/>
    <property type="match status" value="1"/>
</dbReference>
<evidence type="ECO:0008006" key="11">
    <source>
        <dbReference type="Google" id="ProtNLM"/>
    </source>
</evidence>
<evidence type="ECO:0000256" key="4">
    <source>
        <dbReference type="ARBA" id="ARBA00022833"/>
    </source>
</evidence>
<evidence type="ECO:0000313" key="9">
    <source>
        <dbReference type="EMBL" id="OJI98436.1"/>
    </source>
</evidence>
<dbReference type="VEuPathDB" id="FungiDB:ASPVEDRAFT_80084"/>
<dbReference type="GeneID" id="63732322"/>
<feature type="region of interest" description="Disordered" evidence="6">
    <location>
        <begin position="257"/>
        <end position="286"/>
    </location>
</feature>
<keyword evidence="3" id="KW-0863">Zinc-finger</keyword>
<feature type="domain" description="NuBaID C-terminal" evidence="8">
    <location>
        <begin position="293"/>
        <end position="388"/>
    </location>
</feature>
<dbReference type="EMBL" id="KV878126">
    <property type="protein sequence ID" value="OJI98436.1"/>
    <property type="molecule type" value="Genomic_DNA"/>
</dbReference>
<evidence type="ECO:0000313" key="10">
    <source>
        <dbReference type="Proteomes" id="UP000184073"/>
    </source>
</evidence>
<gene>
    <name evidence="9" type="ORF">ASPVEDRAFT_80084</name>
</gene>
<organism evidence="9 10">
    <name type="scientific">Aspergillus versicolor CBS 583.65</name>
    <dbReference type="NCBI Taxonomy" id="1036611"/>
    <lineage>
        <taxon>Eukaryota</taxon>
        <taxon>Fungi</taxon>
        <taxon>Dikarya</taxon>
        <taxon>Ascomycota</taxon>
        <taxon>Pezizomycotina</taxon>
        <taxon>Eurotiomycetes</taxon>
        <taxon>Eurotiomycetidae</taxon>
        <taxon>Eurotiales</taxon>
        <taxon>Aspergillaceae</taxon>
        <taxon>Aspergillus</taxon>
        <taxon>Aspergillus subgen. Nidulantes</taxon>
    </lineage>
</organism>
<comment type="subcellular location">
    <subcellularLocation>
        <location evidence="1">Nucleus</location>
    </subcellularLocation>
</comment>
<name>A0A1L9PAA9_ASPVE</name>
<protein>
    <recommendedName>
        <fullName evidence="11">C3HC-type domain-containing protein</fullName>
    </recommendedName>
</protein>